<dbReference type="Proteomes" id="UP000501991">
    <property type="component" value="Chromosome"/>
</dbReference>
<evidence type="ECO:0000313" key="1">
    <source>
        <dbReference type="EMBL" id="QID18795.1"/>
    </source>
</evidence>
<organism evidence="1 2">
    <name type="scientific">Nitrogeniibacter mangrovi</name>
    <dbReference type="NCBI Taxonomy" id="2016596"/>
    <lineage>
        <taxon>Bacteria</taxon>
        <taxon>Pseudomonadati</taxon>
        <taxon>Pseudomonadota</taxon>
        <taxon>Betaproteobacteria</taxon>
        <taxon>Rhodocyclales</taxon>
        <taxon>Zoogloeaceae</taxon>
        <taxon>Nitrogeniibacter</taxon>
    </lineage>
</organism>
<reference evidence="1 2" key="1">
    <citation type="submission" date="2020-02" db="EMBL/GenBank/DDBJ databases">
        <title>Nitrogenibacter mangrovi gen. nov., sp. nov. isolated from mangrove sediment, a denitrifying betaproteobacterium.</title>
        <authorList>
            <person name="Liao H."/>
            <person name="Tian Y."/>
        </authorList>
    </citation>
    <scope>NUCLEOTIDE SEQUENCE [LARGE SCALE GENOMIC DNA]</scope>
    <source>
        <strain evidence="1 2">M9-3-2</strain>
    </source>
</reference>
<proteinExistence type="predicted"/>
<protein>
    <submittedName>
        <fullName evidence="1">Uncharacterized protein</fullName>
    </submittedName>
</protein>
<accession>A0A6C1B7K3</accession>
<dbReference type="AlphaFoldDB" id="A0A6C1B7K3"/>
<dbReference type="KEGG" id="azq:G3580_14900"/>
<evidence type="ECO:0000313" key="2">
    <source>
        <dbReference type="Proteomes" id="UP000501991"/>
    </source>
</evidence>
<sequence>MKRRQAGLVLPALILVLLLGALAMAFARQQSRIASQVRQQQTTVARLAEARRLLLEYAQSYHLTHPGQSTGYLLCPDTDNDGAAELSCGSAGDFAIGRLPYRTLGTVPLRDGFGECLWYAVAGNFKYNPKSAPLNWDTAGQFIVRNPDGSARHPTQRPTDYAVAVVFAPGPPLGAQHRVFLAGQPCNGPSDASLAIAQYLEGAYAAGPGSPMTITVGRLDSDTDNDQVAWLAASDVFDARLRTRSDTADLIGAVLTDTASALAPLPDPEGATTLIGNVIEGAPPVTAYNDRASPWSDQFRYLKCTTGTACMTLDDRAGHILGCAGLLLFAGTARGTQNRPAGGDPAYFEDNVSALQAPETDVFWAAHDYATTAPAQDLARCLPAP</sequence>
<gene>
    <name evidence="1" type="ORF">G3580_14900</name>
</gene>
<name>A0A6C1B7K3_9RHOO</name>
<dbReference type="EMBL" id="CP048836">
    <property type="protein sequence ID" value="QID18795.1"/>
    <property type="molecule type" value="Genomic_DNA"/>
</dbReference>
<dbReference type="RefSeq" id="WP_173766795.1">
    <property type="nucleotide sequence ID" value="NZ_CP048836.1"/>
</dbReference>
<keyword evidence="2" id="KW-1185">Reference proteome</keyword>